<gene>
    <name evidence="2" type="ORF">OXX778_LOCUS8328</name>
</gene>
<keyword evidence="3" id="KW-1185">Reference proteome</keyword>
<dbReference type="AlphaFoldDB" id="A0A813VB91"/>
<sequence>MNYLSCQEFNGLTPDDCSKSACNTYCYTDEACITICGFDNSTKCFTANGSCFSSSEIKPIPTHKVCTKPTVTRKSRPTSTNQIDTTTETRPPNSSNFEKTNFFQLFWD</sequence>
<protein>
    <submittedName>
        <fullName evidence="2">Uncharacterized protein</fullName>
    </submittedName>
</protein>
<dbReference type="EMBL" id="CAJNOC010001137">
    <property type="protein sequence ID" value="CAF0838522.1"/>
    <property type="molecule type" value="Genomic_DNA"/>
</dbReference>
<dbReference type="Proteomes" id="UP000663879">
    <property type="component" value="Unassembled WGS sequence"/>
</dbReference>
<comment type="caution">
    <text evidence="2">The sequence shown here is derived from an EMBL/GenBank/DDBJ whole genome shotgun (WGS) entry which is preliminary data.</text>
</comment>
<feature type="region of interest" description="Disordered" evidence="1">
    <location>
        <begin position="70"/>
        <end position="100"/>
    </location>
</feature>
<name>A0A813VB91_9BILA</name>
<accession>A0A813VB91</accession>
<proteinExistence type="predicted"/>
<evidence type="ECO:0000256" key="1">
    <source>
        <dbReference type="SAM" id="MobiDB-lite"/>
    </source>
</evidence>
<feature type="compositionally biased region" description="Polar residues" evidence="1">
    <location>
        <begin position="77"/>
        <end position="100"/>
    </location>
</feature>
<evidence type="ECO:0000313" key="3">
    <source>
        <dbReference type="Proteomes" id="UP000663879"/>
    </source>
</evidence>
<reference evidence="2" key="1">
    <citation type="submission" date="2021-02" db="EMBL/GenBank/DDBJ databases">
        <authorList>
            <person name="Nowell W R."/>
        </authorList>
    </citation>
    <scope>NUCLEOTIDE SEQUENCE</scope>
    <source>
        <strain evidence="2">Ploen Becks lab</strain>
    </source>
</reference>
<organism evidence="2 3">
    <name type="scientific">Brachionus calyciflorus</name>
    <dbReference type="NCBI Taxonomy" id="104777"/>
    <lineage>
        <taxon>Eukaryota</taxon>
        <taxon>Metazoa</taxon>
        <taxon>Spiralia</taxon>
        <taxon>Gnathifera</taxon>
        <taxon>Rotifera</taxon>
        <taxon>Eurotatoria</taxon>
        <taxon>Monogononta</taxon>
        <taxon>Pseudotrocha</taxon>
        <taxon>Ploima</taxon>
        <taxon>Brachionidae</taxon>
        <taxon>Brachionus</taxon>
    </lineage>
</organism>
<evidence type="ECO:0000313" key="2">
    <source>
        <dbReference type="EMBL" id="CAF0838522.1"/>
    </source>
</evidence>